<dbReference type="AlphaFoldDB" id="A0AAV1F7K5"/>
<feature type="region of interest" description="Disordered" evidence="1">
    <location>
        <begin position="695"/>
        <end position="759"/>
    </location>
</feature>
<feature type="region of interest" description="Disordered" evidence="1">
    <location>
        <begin position="952"/>
        <end position="980"/>
    </location>
</feature>
<feature type="compositionally biased region" description="Polar residues" evidence="1">
    <location>
        <begin position="750"/>
        <end position="759"/>
    </location>
</feature>
<accession>A0AAV1F7K5</accession>
<evidence type="ECO:0000313" key="2">
    <source>
        <dbReference type="EMBL" id="CAJ1056774.1"/>
    </source>
</evidence>
<organism evidence="2 3">
    <name type="scientific">Xyrichtys novacula</name>
    <name type="common">Pearly razorfish</name>
    <name type="synonym">Hemipteronotus novacula</name>
    <dbReference type="NCBI Taxonomy" id="13765"/>
    <lineage>
        <taxon>Eukaryota</taxon>
        <taxon>Metazoa</taxon>
        <taxon>Chordata</taxon>
        <taxon>Craniata</taxon>
        <taxon>Vertebrata</taxon>
        <taxon>Euteleostomi</taxon>
        <taxon>Actinopterygii</taxon>
        <taxon>Neopterygii</taxon>
        <taxon>Teleostei</taxon>
        <taxon>Neoteleostei</taxon>
        <taxon>Acanthomorphata</taxon>
        <taxon>Eupercaria</taxon>
        <taxon>Labriformes</taxon>
        <taxon>Labridae</taxon>
        <taxon>Xyrichtys</taxon>
    </lineage>
</organism>
<feature type="compositionally biased region" description="Basic and acidic residues" evidence="1">
    <location>
        <begin position="706"/>
        <end position="727"/>
    </location>
</feature>
<feature type="compositionally biased region" description="Basic and acidic residues" evidence="1">
    <location>
        <begin position="971"/>
        <end position="980"/>
    </location>
</feature>
<reference evidence="2" key="1">
    <citation type="submission" date="2023-08" db="EMBL/GenBank/DDBJ databases">
        <authorList>
            <person name="Alioto T."/>
            <person name="Alioto T."/>
            <person name="Gomez Garrido J."/>
        </authorList>
    </citation>
    <scope>NUCLEOTIDE SEQUENCE</scope>
</reference>
<sequence length="980" mass="110747">MEQDCITGLYRSLGLSVGAEFSSEDVSRLFSKVFHVSSNTDEASVAMEKIAGDDSSWCCVGENVLEVVLEMEREREKKDKLYWDLQLLNIGNLNPPYATDEPVINNPHIRNTLNQSSEAINLRKAHNRPKFISLHPGTSPQRERLIGNKELCHSVRVVRKLKKAAGQSWMRLVSEGVQSILACPMQDESLGVGCQVWGCVSLSDVLLLVEVKYDVVTHLLYTEMLQEHFTPSIWGTLMPWQQQQEEEELEYLAEKALESGDMLSLAELPGAFRIYRTDMGPSFTSHSETRAASWSAVSFLHELKTLRQQEKDSLVVLGQRLDREDLRLVCLYIRLAILKAQRESVSYNAFLAAQHSWEAWPHVRSPCRAEQAALWLHSGEEEQKENFIPASPQQAVLQLLVLTQEQERKHLIKLIQGVSRGDLQEPGCTIPHKGESVEQTALRNSCITRLKQVYTDLQTQTNPQPQRQPELQMDHMSSELEMWSKHQLEDCCLLLLTKVMELQEVQVSKLLPALMDKSAQSAQALQNKLESTLHAHCFTLKLLVSEAPSPNPKSNQVEKDTNEQIPALASCSRPVDAQTSSGGSVEALTVDPIRRGSRELCADQAVDDANKQDVCAGCEAMMEDLPYLEILCVSDGNSKPDHTAEEEVKEEDEKASALKSTQNLEKQGSLITLAWSKLPDDDTDCEAEAVDGFAGQNQDAESSLKTQDHQSHVEDQSDETSRERDRMIQSASMNHRDEQVTSDERALANPSDQGEGVSQTGLQAHHYIDPSMIEQLPFNLCSTPTNETDTVDRSVAEVEMCPAETESEELWDLKGTELVYAEDQNYDSPATADDGPAMKEKKRDPSLIEREQATEPVSAVERERTMRNLVDMQRKVEQKQQRDRERQLLRVQERLSIIQNRKADEDLLGLKSTDRLKHLTQDLPQEDKNQQKTVVKERLEQLRRERSYIMQSKRERNTAGFKELLGPVTLRRREPDDGAD</sequence>
<proteinExistence type="predicted"/>
<gene>
    <name evidence="2" type="ORF">XNOV1_A019517</name>
</gene>
<keyword evidence="3" id="KW-1185">Reference proteome</keyword>
<dbReference type="EMBL" id="OY660868">
    <property type="protein sequence ID" value="CAJ1056774.1"/>
    <property type="molecule type" value="Genomic_DNA"/>
</dbReference>
<protein>
    <submittedName>
        <fullName evidence="2">Uncharacterized protein LOC117814889 isoform X1</fullName>
    </submittedName>
</protein>
<feature type="region of interest" description="Disordered" evidence="1">
    <location>
        <begin position="826"/>
        <end position="858"/>
    </location>
</feature>
<feature type="compositionally biased region" description="Basic and acidic residues" evidence="1">
    <location>
        <begin position="734"/>
        <end position="746"/>
    </location>
</feature>
<feature type="compositionally biased region" description="Polar residues" evidence="1">
    <location>
        <begin position="695"/>
        <end position="705"/>
    </location>
</feature>
<name>A0AAV1F7K5_XYRNO</name>
<evidence type="ECO:0000313" key="3">
    <source>
        <dbReference type="Proteomes" id="UP001178508"/>
    </source>
</evidence>
<dbReference type="Proteomes" id="UP001178508">
    <property type="component" value="Chromosome 5"/>
</dbReference>
<feature type="compositionally biased region" description="Basic and acidic residues" evidence="1">
    <location>
        <begin position="836"/>
        <end position="853"/>
    </location>
</feature>
<evidence type="ECO:0000256" key="1">
    <source>
        <dbReference type="SAM" id="MobiDB-lite"/>
    </source>
</evidence>